<evidence type="ECO:0000313" key="2">
    <source>
        <dbReference type="EMBL" id="MDF1585451.1"/>
    </source>
</evidence>
<proteinExistence type="predicted"/>
<dbReference type="Pfam" id="PF11684">
    <property type="entry name" value="DUF3280"/>
    <property type="match status" value="1"/>
</dbReference>
<protein>
    <submittedName>
        <fullName evidence="2">DUF3280 domain-containing protein</fullName>
    </submittedName>
</protein>
<organism evidence="2 3">
    <name type="scientific">Marinimicrococcus flavescens</name>
    <dbReference type="NCBI Taxonomy" id="3031815"/>
    <lineage>
        <taxon>Bacteria</taxon>
        <taxon>Pseudomonadati</taxon>
        <taxon>Pseudomonadota</taxon>
        <taxon>Alphaproteobacteria</taxon>
        <taxon>Geminicoccales</taxon>
        <taxon>Geminicoccaceae</taxon>
        <taxon>Marinimicrococcus</taxon>
    </lineage>
</organism>
<keyword evidence="3" id="KW-1185">Reference proteome</keyword>
<gene>
    <name evidence="2" type="ORF">PZ740_03515</name>
</gene>
<dbReference type="RefSeq" id="WP_327787869.1">
    <property type="nucleotide sequence ID" value="NZ_JARGEQ010000024.1"/>
</dbReference>
<reference evidence="2 3" key="1">
    <citation type="submission" date="2023-03" db="EMBL/GenBank/DDBJ databases">
        <title>YIM 152171 draft genome.</title>
        <authorList>
            <person name="Yang Z."/>
        </authorList>
    </citation>
    <scope>NUCLEOTIDE SEQUENCE [LARGE SCALE GENOMIC DNA]</scope>
    <source>
        <strain evidence="2 3">YIM 152171</strain>
    </source>
</reference>
<dbReference type="Proteomes" id="UP001301140">
    <property type="component" value="Unassembled WGS sequence"/>
</dbReference>
<dbReference type="InterPro" id="IPR021698">
    <property type="entry name" value="DUF3280"/>
</dbReference>
<keyword evidence="1" id="KW-0732">Signal</keyword>
<comment type="caution">
    <text evidence="2">The sequence shown here is derived from an EMBL/GenBank/DDBJ whole genome shotgun (WGS) entry which is preliminary data.</text>
</comment>
<feature type="chain" id="PRO_5042955454" evidence="1">
    <location>
        <begin position="21"/>
        <end position="159"/>
    </location>
</feature>
<dbReference type="EMBL" id="JARGEQ010000024">
    <property type="protein sequence ID" value="MDF1585451.1"/>
    <property type="molecule type" value="Genomic_DNA"/>
</dbReference>
<sequence>MSVRCQVLAVLLLAASPAVGDTLAVFPFELINTSMEPTRPDEEARLQQLDAQLREALRGQGHEIAGLAPVAGELAGIGSLRACNGCELDLAARLGAGRAVLGWVQKVSNLILNVNLQVREVPGGRLLGGGSADIRGNTDQSWQRGLRSLLRRDVLRTEE</sequence>
<evidence type="ECO:0000313" key="3">
    <source>
        <dbReference type="Proteomes" id="UP001301140"/>
    </source>
</evidence>
<evidence type="ECO:0000256" key="1">
    <source>
        <dbReference type="SAM" id="SignalP"/>
    </source>
</evidence>
<name>A0AAP3XQ98_9PROT</name>
<feature type="signal peptide" evidence="1">
    <location>
        <begin position="1"/>
        <end position="20"/>
    </location>
</feature>
<dbReference type="AlphaFoldDB" id="A0AAP3XQ98"/>
<accession>A0AAP3XQ98</accession>